<comment type="caution">
    <text evidence="1">The sequence shown here is derived from an EMBL/GenBank/DDBJ whole genome shotgun (WGS) entry which is preliminary data.</text>
</comment>
<keyword evidence="2" id="KW-1185">Reference proteome</keyword>
<accession>A0A9P5XG85</accession>
<reference evidence="1" key="1">
    <citation type="submission" date="2020-11" db="EMBL/GenBank/DDBJ databases">
        <authorList>
            <consortium name="DOE Joint Genome Institute"/>
            <person name="Ahrendt S."/>
            <person name="Riley R."/>
            <person name="Andreopoulos W."/>
            <person name="Labutti K."/>
            <person name="Pangilinan J."/>
            <person name="Ruiz-Duenas F.J."/>
            <person name="Barrasa J.M."/>
            <person name="Sanchez-Garcia M."/>
            <person name="Camarero S."/>
            <person name="Miyauchi S."/>
            <person name="Serrano A."/>
            <person name="Linde D."/>
            <person name="Babiker R."/>
            <person name="Drula E."/>
            <person name="Ayuso-Fernandez I."/>
            <person name="Pacheco R."/>
            <person name="Padilla G."/>
            <person name="Ferreira P."/>
            <person name="Barriuso J."/>
            <person name="Kellner H."/>
            <person name="Castanera R."/>
            <person name="Alfaro M."/>
            <person name="Ramirez L."/>
            <person name="Pisabarro A.G."/>
            <person name="Kuo A."/>
            <person name="Tritt A."/>
            <person name="Lipzen A."/>
            <person name="He G."/>
            <person name="Yan M."/>
            <person name="Ng V."/>
            <person name="Cullen D."/>
            <person name="Martin F."/>
            <person name="Rosso M.-N."/>
            <person name="Henrissat B."/>
            <person name="Hibbett D."/>
            <person name="Martinez A.T."/>
            <person name="Grigoriev I.V."/>
        </authorList>
    </citation>
    <scope>NUCLEOTIDE SEQUENCE</scope>
    <source>
        <strain evidence="1">MF-IS2</strain>
    </source>
</reference>
<dbReference type="OrthoDB" id="3042027at2759"/>
<dbReference type="AlphaFoldDB" id="A0A9P5XG85"/>
<dbReference type="Proteomes" id="UP000807342">
    <property type="component" value="Unassembled WGS sequence"/>
</dbReference>
<gene>
    <name evidence="1" type="ORF">P691DRAFT_532767</name>
</gene>
<evidence type="ECO:0000313" key="1">
    <source>
        <dbReference type="EMBL" id="KAF9449789.1"/>
    </source>
</evidence>
<evidence type="ECO:0000313" key="2">
    <source>
        <dbReference type="Proteomes" id="UP000807342"/>
    </source>
</evidence>
<name>A0A9P5XG85_9AGAR</name>
<proteinExistence type="predicted"/>
<protein>
    <submittedName>
        <fullName evidence="1">Uncharacterized protein</fullName>
    </submittedName>
</protein>
<dbReference type="EMBL" id="MU151120">
    <property type="protein sequence ID" value="KAF9449789.1"/>
    <property type="molecule type" value="Genomic_DNA"/>
</dbReference>
<sequence>MALQSIQLISPVHVHTPTAHIGALYGSFAGQHVTALDASLFLQSIAVGPLDLHTVFSGLPLDTKARVRAAFYQRSAVSPSICDVAWERFISGKYAVGGPLGIDLLFGSSKVWGFEYFSLGGYSVVHLAEPDTISA</sequence>
<organism evidence="1 2">
    <name type="scientific">Macrolepiota fuliginosa MF-IS2</name>
    <dbReference type="NCBI Taxonomy" id="1400762"/>
    <lineage>
        <taxon>Eukaryota</taxon>
        <taxon>Fungi</taxon>
        <taxon>Dikarya</taxon>
        <taxon>Basidiomycota</taxon>
        <taxon>Agaricomycotina</taxon>
        <taxon>Agaricomycetes</taxon>
        <taxon>Agaricomycetidae</taxon>
        <taxon>Agaricales</taxon>
        <taxon>Agaricineae</taxon>
        <taxon>Agaricaceae</taxon>
        <taxon>Macrolepiota</taxon>
    </lineage>
</organism>